<sequence length="159" mass="17457">MIKKLLSIILLCSVSSAAFSFAGFLYVEVKGEILARPCTINNGKAITINFGDVYSKDIDGETYIQDINYNVECKGALNPTMKLGIIGSSALFNDELLKTSIDDLGVAFKVNKKHLAIKDKISFRYKKPPKLSAFLVKKNNADLPGRAFSASAILQVEYQ</sequence>
<dbReference type="InterPro" id="IPR000259">
    <property type="entry name" value="Adhesion_dom_fimbrial"/>
</dbReference>
<name>A0A9Q8Q1S3_9GAMM</name>
<dbReference type="Gene3D" id="2.60.40.1090">
    <property type="entry name" value="Fimbrial-type adhesion domain"/>
    <property type="match status" value="1"/>
</dbReference>
<dbReference type="InterPro" id="IPR005430">
    <property type="entry name" value="P_pili_tip_PapF"/>
</dbReference>
<evidence type="ECO:0000256" key="1">
    <source>
        <dbReference type="SAM" id="SignalP"/>
    </source>
</evidence>
<dbReference type="RefSeq" id="WP_197076009.1">
    <property type="nucleotide sequence ID" value="NZ_CAWMFK010000052.1"/>
</dbReference>
<dbReference type="InterPro" id="IPR008966">
    <property type="entry name" value="Adhesion_dom_sf"/>
</dbReference>
<dbReference type="SUPFAM" id="SSF49401">
    <property type="entry name" value="Bacterial adhesins"/>
    <property type="match status" value="1"/>
</dbReference>
<evidence type="ECO:0000313" key="3">
    <source>
        <dbReference type="EMBL" id="UNH30464.1"/>
    </source>
</evidence>
<feature type="chain" id="PRO_5040161939" evidence="1">
    <location>
        <begin position="23"/>
        <end position="159"/>
    </location>
</feature>
<reference evidence="3" key="1">
    <citation type="submission" date="2022-03" db="EMBL/GenBank/DDBJ databases">
        <title>ESBL-producing Moellerella wisconsensis and Escherichia marmotae isolated from wild game meat.</title>
        <authorList>
            <person name="Biggel M."/>
        </authorList>
    </citation>
    <scope>NUCLEOTIDE SEQUENCE</scope>
    <source>
        <strain evidence="3">W51</strain>
    </source>
</reference>
<proteinExistence type="predicted"/>
<protein>
    <submittedName>
        <fullName evidence="3">Fimbrial protein</fullName>
    </submittedName>
</protein>
<evidence type="ECO:0000259" key="2">
    <source>
        <dbReference type="Pfam" id="PF00419"/>
    </source>
</evidence>
<gene>
    <name evidence="3" type="ORF">MNY72_14175</name>
</gene>
<dbReference type="Proteomes" id="UP000829116">
    <property type="component" value="Chromosome"/>
</dbReference>
<dbReference type="InterPro" id="IPR036937">
    <property type="entry name" value="Adhesion_dom_fimbrial_sf"/>
</dbReference>
<dbReference type="GO" id="GO:0007155">
    <property type="term" value="P:cell adhesion"/>
    <property type="evidence" value="ECO:0007669"/>
    <property type="project" value="InterPro"/>
</dbReference>
<dbReference type="EMBL" id="CP093245">
    <property type="protein sequence ID" value="UNH30464.1"/>
    <property type="molecule type" value="Genomic_DNA"/>
</dbReference>
<feature type="signal peptide" evidence="1">
    <location>
        <begin position="1"/>
        <end position="22"/>
    </location>
</feature>
<dbReference type="Pfam" id="PF00419">
    <property type="entry name" value="Fimbrial"/>
    <property type="match status" value="1"/>
</dbReference>
<evidence type="ECO:0000313" key="4">
    <source>
        <dbReference type="Proteomes" id="UP000829116"/>
    </source>
</evidence>
<keyword evidence="1" id="KW-0732">Signal</keyword>
<dbReference type="GO" id="GO:0009289">
    <property type="term" value="C:pilus"/>
    <property type="evidence" value="ECO:0007669"/>
    <property type="project" value="InterPro"/>
</dbReference>
<dbReference type="PRINTS" id="PR01613">
    <property type="entry name" value="FIMBRIALPAPF"/>
</dbReference>
<feature type="domain" description="Fimbrial-type adhesion" evidence="2">
    <location>
        <begin position="28"/>
        <end position="159"/>
    </location>
</feature>
<accession>A0A9Q8Q1S3</accession>
<dbReference type="AlphaFoldDB" id="A0A9Q8Q1S3"/>
<organism evidence="3 4">
    <name type="scientific">Moellerella wisconsensis</name>
    <dbReference type="NCBI Taxonomy" id="158849"/>
    <lineage>
        <taxon>Bacteria</taxon>
        <taxon>Pseudomonadati</taxon>
        <taxon>Pseudomonadota</taxon>
        <taxon>Gammaproteobacteria</taxon>
        <taxon>Enterobacterales</taxon>
        <taxon>Morganellaceae</taxon>
        <taxon>Moellerella</taxon>
    </lineage>
</organism>